<evidence type="ECO:0000313" key="2">
    <source>
        <dbReference type="Proteomes" id="UP000297948"/>
    </source>
</evidence>
<sequence length="112" mass="11919">MTNELPHVIAEVAEAEKQATRNELDRLDRGKATGPARYDVEFVYDHDGRGAGTIARFGAQSPVPIPAIGQTVHLHGHGPLVVRAVDTGYEVSEEDGALYTGTTVVVAVPAED</sequence>
<keyword evidence="2" id="KW-1185">Reference proteome</keyword>
<evidence type="ECO:0000313" key="1">
    <source>
        <dbReference type="EMBL" id="TGA95802.1"/>
    </source>
</evidence>
<dbReference type="EMBL" id="SRID01000305">
    <property type="protein sequence ID" value="TGA95802.1"/>
    <property type="molecule type" value="Genomic_DNA"/>
</dbReference>
<gene>
    <name evidence="1" type="ORF">E4099_24695</name>
</gene>
<reference evidence="1 2" key="1">
    <citation type="submission" date="2019-03" db="EMBL/GenBank/DDBJ databases">
        <authorList>
            <person name="Gonzalez-Pimentel J.L."/>
        </authorList>
    </citation>
    <scope>NUCLEOTIDE SEQUENCE [LARGE SCALE GENOMIC DNA]</scope>
    <source>
        <strain evidence="1 2">JCM 31289</strain>
    </source>
</reference>
<dbReference type="Proteomes" id="UP000297948">
    <property type="component" value="Unassembled WGS sequence"/>
</dbReference>
<accession>A0A4Z0GGS7</accession>
<dbReference type="OrthoDB" id="9841179at2"/>
<proteinExistence type="predicted"/>
<name>A0A4Z0GGS7_9ACTN</name>
<comment type="caution">
    <text evidence="1">The sequence shown here is derived from an EMBL/GenBank/DDBJ whole genome shotgun (WGS) entry which is preliminary data.</text>
</comment>
<protein>
    <submittedName>
        <fullName evidence="1">Uncharacterized protein</fullName>
    </submittedName>
</protein>
<dbReference type="RefSeq" id="WP_135341323.1">
    <property type="nucleotide sequence ID" value="NZ_JBHLTX010000023.1"/>
</dbReference>
<organism evidence="1 2">
    <name type="scientific">Streptomyces palmae</name>
    <dbReference type="NCBI Taxonomy" id="1701085"/>
    <lineage>
        <taxon>Bacteria</taxon>
        <taxon>Bacillati</taxon>
        <taxon>Actinomycetota</taxon>
        <taxon>Actinomycetes</taxon>
        <taxon>Kitasatosporales</taxon>
        <taxon>Streptomycetaceae</taxon>
        <taxon>Streptomyces</taxon>
    </lineage>
</organism>
<dbReference type="AlphaFoldDB" id="A0A4Z0GGS7"/>